<evidence type="ECO:0000313" key="2">
    <source>
        <dbReference type="EMBL" id="KAF6718640.1"/>
    </source>
</evidence>
<name>A0A834EYS6_ORYME</name>
<feature type="region of interest" description="Disordered" evidence="1">
    <location>
        <begin position="84"/>
        <end position="108"/>
    </location>
</feature>
<sequence length="153" mass="16259">MLLAAHQTQAGAGSYLRASAAAAVNKRSERESYITGEEILEVGAAPRPETSLTAGGGSAAERPLECGSRAECPSAGVRLSSCAARISPSQPAPPPQLQSQRSGRKLGLSDRKSLIRFFSSLPCSVREDERWRESEEEEEKEGRATSAGVQNLC</sequence>
<gene>
    <name evidence="2" type="ORF">FQA47_016079</name>
</gene>
<dbReference type="EMBL" id="WKFB01000715">
    <property type="protein sequence ID" value="KAF6718640.1"/>
    <property type="molecule type" value="Genomic_DNA"/>
</dbReference>
<organism evidence="2 3">
    <name type="scientific">Oryzias melastigma</name>
    <name type="common">Marine medaka</name>
    <dbReference type="NCBI Taxonomy" id="30732"/>
    <lineage>
        <taxon>Eukaryota</taxon>
        <taxon>Metazoa</taxon>
        <taxon>Chordata</taxon>
        <taxon>Craniata</taxon>
        <taxon>Vertebrata</taxon>
        <taxon>Euteleostomi</taxon>
        <taxon>Actinopterygii</taxon>
        <taxon>Neopterygii</taxon>
        <taxon>Teleostei</taxon>
        <taxon>Neoteleostei</taxon>
        <taxon>Acanthomorphata</taxon>
        <taxon>Ovalentaria</taxon>
        <taxon>Atherinomorphae</taxon>
        <taxon>Beloniformes</taxon>
        <taxon>Adrianichthyidae</taxon>
        <taxon>Oryziinae</taxon>
        <taxon>Oryzias</taxon>
    </lineage>
</organism>
<accession>A0A834EYS6</accession>
<dbReference type="Proteomes" id="UP000646548">
    <property type="component" value="Unassembled WGS sequence"/>
</dbReference>
<proteinExistence type="predicted"/>
<evidence type="ECO:0000313" key="3">
    <source>
        <dbReference type="Proteomes" id="UP000646548"/>
    </source>
</evidence>
<feature type="region of interest" description="Disordered" evidence="1">
    <location>
        <begin position="127"/>
        <end position="153"/>
    </location>
</feature>
<evidence type="ECO:0000256" key="1">
    <source>
        <dbReference type="SAM" id="MobiDB-lite"/>
    </source>
</evidence>
<comment type="caution">
    <text evidence="2">The sequence shown here is derived from an EMBL/GenBank/DDBJ whole genome shotgun (WGS) entry which is preliminary data.</text>
</comment>
<dbReference type="AlphaFoldDB" id="A0A834EYS6"/>
<reference evidence="2" key="1">
    <citation type="journal article" name="BMC Genomics">
        <title>Long-read sequencing and de novo genome assembly of marine medaka (Oryzias melastigma).</title>
        <authorList>
            <person name="Liang P."/>
            <person name="Saqib H.S.A."/>
            <person name="Ni X."/>
            <person name="Shen Y."/>
        </authorList>
    </citation>
    <scope>NUCLEOTIDE SEQUENCE</scope>
    <source>
        <strain evidence="2">Bigg-433</strain>
    </source>
</reference>
<protein>
    <submittedName>
        <fullName evidence="2">Uncharacterized protein</fullName>
    </submittedName>
</protein>
<feature type="region of interest" description="Disordered" evidence="1">
    <location>
        <begin position="41"/>
        <end position="64"/>
    </location>
</feature>